<dbReference type="Proteomes" id="UP001596169">
    <property type="component" value="Unassembled WGS sequence"/>
</dbReference>
<accession>A0ABW1PZE4</accession>
<organism evidence="1 2">
    <name type="scientific">Citrobacter bitternis</name>
    <dbReference type="NCBI Taxonomy" id="1585982"/>
    <lineage>
        <taxon>Bacteria</taxon>
        <taxon>Pseudomonadati</taxon>
        <taxon>Pseudomonadota</taxon>
        <taxon>Gammaproteobacteria</taxon>
        <taxon>Enterobacterales</taxon>
        <taxon>Enterobacteriaceae</taxon>
        <taxon>Citrobacter</taxon>
    </lineage>
</organism>
<dbReference type="EMBL" id="JBHSRG010000004">
    <property type="protein sequence ID" value="MFC6121023.1"/>
    <property type="molecule type" value="Genomic_DNA"/>
</dbReference>
<protein>
    <submittedName>
        <fullName evidence="1">Uncharacterized protein</fullName>
    </submittedName>
</protein>
<evidence type="ECO:0000313" key="2">
    <source>
        <dbReference type="Proteomes" id="UP001596169"/>
    </source>
</evidence>
<keyword evidence="2" id="KW-1185">Reference proteome</keyword>
<gene>
    <name evidence="1" type="ORF">ACFPZP_08095</name>
</gene>
<reference evidence="2" key="1">
    <citation type="journal article" date="2019" name="Int. J. Syst. Evol. Microbiol.">
        <title>The Global Catalogue of Microorganisms (GCM) 10K type strain sequencing project: providing services to taxonomists for standard genome sequencing and annotation.</title>
        <authorList>
            <consortium name="The Broad Institute Genomics Platform"/>
            <consortium name="The Broad Institute Genome Sequencing Center for Infectious Disease"/>
            <person name="Wu L."/>
            <person name="Ma J."/>
        </authorList>
    </citation>
    <scope>NUCLEOTIDE SEQUENCE [LARGE SCALE GENOMIC DNA]</scope>
    <source>
        <strain evidence="2">JCM30009</strain>
    </source>
</reference>
<name>A0ABW1PZE4_9ENTR</name>
<comment type="caution">
    <text evidence="1">The sequence shown here is derived from an EMBL/GenBank/DDBJ whole genome shotgun (WGS) entry which is preliminary data.</text>
</comment>
<evidence type="ECO:0000313" key="1">
    <source>
        <dbReference type="EMBL" id="MFC6121023.1"/>
    </source>
</evidence>
<proteinExistence type="predicted"/>
<dbReference type="RefSeq" id="WP_108701472.1">
    <property type="nucleotide sequence ID" value="NZ_JBHSRG010000004.1"/>
</dbReference>
<sequence>MSIDFICSNPQTLLNKFNKAIEQDEPKGKITTWVRSKDKKYYTHKADEWNSKAWFEPLVRNGVLTFCIIKPKNAAISRVAYAYYHGHLTETFLSHFDEDFTSSSSTAMPTSDDNVG</sequence>